<accession>A0A9W6LT28</accession>
<gene>
    <name evidence="3" type="ORF">LMG27198_29460</name>
</gene>
<organism evidence="3 4">
    <name type="scientific">Methylocystis echinoides</name>
    <dbReference type="NCBI Taxonomy" id="29468"/>
    <lineage>
        <taxon>Bacteria</taxon>
        <taxon>Pseudomonadati</taxon>
        <taxon>Pseudomonadota</taxon>
        <taxon>Alphaproteobacteria</taxon>
        <taxon>Hyphomicrobiales</taxon>
        <taxon>Methylocystaceae</taxon>
        <taxon>Methylocystis</taxon>
    </lineage>
</organism>
<feature type="signal peptide" evidence="2">
    <location>
        <begin position="1"/>
        <end position="22"/>
    </location>
</feature>
<comment type="caution">
    <text evidence="3">The sequence shown here is derived from an EMBL/GenBank/DDBJ whole genome shotgun (WGS) entry which is preliminary data.</text>
</comment>
<dbReference type="SUPFAM" id="SSF56925">
    <property type="entry name" value="OMPA-like"/>
    <property type="match status" value="1"/>
</dbReference>
<dbReference type="Proteomes" id="UP001144323">
    <property type="component" value="Unassembled WGS sequence"/>
</dbReference>
<dbReference type="EMBL" id="BSEC01000001">
    <property type="protein sequence ID" value="GLI93954.1"/>
    <property type="molecule type" value="Genomic_DNA"/>
</dbReference>
<evidence type="ECO:0000256" key="2">
    <source>
        <dbReference type="SAM" id="SignalP"/>
    </source>
</evidence>
<dbReference type="Gene3D" id="2.40.160.20">
    <property type="match status" value="1"/>
</dbReference>
<protein>
    <submittedName>
        <fullName evidence="3">Outer-membrane immunogenic protein</fullName>
    </submittedName>
</protein>
<evidence type="ECO:0000256" key="1">
    <source>
        <dbReference type="ARBA" id="ARBA00038306"/>
    </source>
</evidence>
<dbReference type="PANTHER" id="PTHR34001">
    <property type="entry name" value="BLL7405 PROTEIN"/>
    <property type="match status" value="1"/>
</dbReference>
<dbReference type="RefSeq" id="WP_349775548.1">
    <property type="nucleotide sequence ID" value="NZ_BSEC01000001.1"/>
</dbReference>
<sequence length="355" mass="36096">MIIKKIAVSVAALALAAGAAVAADLPSRKGPPLLPPPPPPPMWTGFYAGLNAGYGFGANSNAQSYAIGTDVFAGRVITGGSGGYGLAGEPLILPSGAGLAHTGSFSNTQNGFIGGGQVGYNYQWGSNVVIGIEADIQGAGVRGTSHGVGVGTGSAYIPYVEEGGASANSLAYGATTINAGVDWLGTVRGRIGYLFTPTLLLFGTGGLTYGGAYANVNHFAVTQIDRLETYAPGDTENPGGFSQTYVGGGNRSQTLVGWNVGGGLEWMFMPNWSLKAEAIYWNMGGMNVQTASVAAPATIPVAPVEMIGILSQSGAQAAAGATFGNVRVNYQGVIARAGVNYHFNWFAPAPVVASY</sequence>
<proteinExistence type="inferred from homology"/>
<dbReference type="InterPro" id="IPR051692">
    <property type="entry name" value="OMP-like"/>
</dbReference>
<keyword evidence="2" id="KW-0732">Signal</keyword>
<evidence type="ECO:0000313" key="3">
    <source>
        <dbReference type="EMBL" id="GLI93954.1"/>
    </source>
</evidence>
<reference evidence="3" key="1">
    <citation type="journal article" date="2023" name="Int. J. Syst. Evol. Microbiol.">
        <title>Methylocystis iwaonis sp. nov., a type II methane-oxidizing bacterium from surface soil of a rice paddy field in Japan, and emended description of the genus Methylocystis (ex Whittenbury et al. 1970) Bowman et al. 1993.</title>
        <authorList>
            <person name="Kaise H."/>
            <person name="Sawadogo J.B."/>
            <person name="Alam M.S."/>
            <person name="Ueno C."/>
            <person name="Dianou D."/>
            <person name="Shinjo R."/>
            <person name="Asakawa S."/>
        </authorList>
    </citation>
    <scope>NUCLEOTIDE SEQUENCE</scope>
    <source>
        <strain evidence="3">LMG27198</strain>
    </source>
</reference>
<name>A0A9W6LT28_9HYPH</name>
<keyword evidence="4" id="KW-1185">Reference proteome</keyword>
<dbReference type="PANTHER" id="PTHR34001:SF3">
    <property type="entry name" value="BLL7405 PROTEIN"/>
    <property type="match status" value="1"/>
</dbReference>
<evidence type="ECO:0000313" key="4">
    <source>
        <dbReference type="Proteomes" id="UP001144323"/>
    </source>
</evidence>
<feature type="chain" id="PRO_5040943385" evidence="2">
    <location>
        <begin position="23"/>
        <end position="355"/>
    </location>
</feature>
<comment type="similarity">
    <text evidence="1">Belongs to the Omp25/RopB family.</text>
</comment>
<dbReference type="InterPro" id="IPR011250">
    <property type="entry name" value="OMP/PagP_B-barrel"/>
</dbReference>
<dbReference type="AlphaFoldDB" id="A0A9W6LT28"/>